<reference evidence="12 13" key="1">
    <citation type="journal article" date="2018" name="Nat. Ecol. Evol.">
        <title>Shark genomes provide insights into elasmobranch evolution and the origin of vertebrates.</title>
        <authorList>
            <person name="Hara Y"/>
            <person name="Yamaguchi K"/>
            <person name="Onimaru K"/>
            <person name="Kadota M"/>
            <person name="Koyanagi M"/>
            <person name="Keeley SD"/>
            <person name="Tatsumi K"/>
            <person name="Tanaka K"/>
            <person name="Motone F"/>
            <person name="Kageyama Y"/>
            <person name="Nozu R"/>
            <person name="Adachi N"/>
            <person name="Nishimura O"/>
            <person name="Nakagawa R"/>
            <person name="Tanegashima C"/>
            <person name="Kiyatake I"/>
            <person name="Matsumoto R"/>
            <person name="Murakumo K"/>
            <person name="Nishida K"/>
            <person name="Terakita A"/>
            <person name="Kuratani S"/>
            <person name="Sato K"/>
            <person name="Hyodo S Kuraku.S."/>
        </authorList>
    </citation>
    <scope>NUCLEOTIDE SEQUENCE [LARGE SCALE GENOMIC DNA]</scope>
</reference>
<evidence type="ECO:0000256" key="3">
    <source>
        <dbReference type="ARBA" id="ARBA00006094"/>
    </source>
</evidence>
<comment type="subcellular location">
    <subcellularLocation>
        <location evidence="2">Cytoplasm</location>
    </subcellularLocation>
    <subcellularLocation>
        <location evidence="1">Nucleus</location>
    </subcellularLocation>
</comment>
<feature type="non-terminal residue" evidence="12">
    <location>
        <position position="1"/>
    </location>
</feature>
<evidence type="ECO:0000313" key="13">
    <source>
        <dbReference type="Proteomes" id="UP000288216"/>
    </source>
</evidence>
<dbReference type="Gene3D" id="1.10.10.1440">
    <property type="entry name" value="PHAX RNA-binding domain"/>
    <property type="match status" value="1"/>
</dbReference>
<keyword evidence="7" id="KW-0694">RNA-binding</keyword>
<comment type="similarity">
    <text evidence="3">Belongs to the PHAX family.</text>
</comment>
<dbReference type="Pfam" id="PF10258">
    <property type="entry name" value="PHAX_RNA-bd"/>
    <property type="match status" value="1"/>
</dbReference>
<evidence type="ECO:0000256" key="9">
    <source>
        <dbReference type="ARBA" id="ARBA00023242"/>
    </source>
</evidence>
<dbReference type="InterPro" id="IPR019385">
    <property type="entry name" value="PHAX_RNA-binding_domain"/>
</dbReference>
<dbReference type="EMBL" id="BFAA01074995">
    <property type="protein sequence ID" value="GCB84403.1"/>
    <property type="molecule type" value="Genomic_DNA"/>
</dbReference>
<dbReference type="OrthoDB" id="20573at2759"/>
<dbReference type="PANTHER" id="PTHR13135">
    <property type="entry name" value="CYTOSOLIC RESINIFERATOXIN BINDING PROTEIN RBP-26"/>
    <property type="match status" value="1"/>
</dbReference>
<protein>
    <recommendedName>
        <fullName evidence="4">Phosphorylated adapter RNA export protein</fullName>
    </recommendedName>
    <alternativeName>
        <fullName evidence="10">RNA U small nuclear RNA export adapter protein</fullName>
    </alternativeName>
</protein>
<dbReference type="GO" id="GO:0005634">
    <property type="term" value="C:nucleus"/>
    <property type="evidence" value="ECO:0007669"/>
    <property type="project" value="UniProtKB-SubCell"/>
</dbReference>
<evidence type="ECO:0000256" key="6">
    <source>
        <dbReference type="ARBA" id="ARBA00022490"/>
    </source>
</evidence>
<dbReference type="AlphaFoldDB" id="A0A401QGC6"/>
<evidence type="ECO:0000256" key="4">
    <source>
        <dbReference type="ARBA" id="ARBA00016856"/>
    </source>
</evidence>
<evidence type="ECO:0000313" key="12">
    <source>
        <dbReference type="EMBL" id="GCB84403.1"/>
    </source>
</evidence>
<feature type="domain" description="Phosphorylated adapter RNA export protein RNA-binding" evidence="11">
    <location>
        <begin position="15"/>
        <end position="59"/>
    </location>
</feature>
<dbReference type="GO" id="GO:0005737">
    <property type="term" value="C:cytoplasm"/>
    <property type="evidence" value="ECO:0007669"/>
    <property type="project" value="UniProtKB-SubCell"/>
</dbReference>
<evidence type="ECO:0000256" key="5">
    <source>
        <dbReference type="ARBA" id="ARBA00022448"/>
    </source>
</evidence>
<dbReference type="PANTHER" id="PTHR13135:SF0">
    <property type="entry name" value="PHOSPHORYLATED ADAPTER RNA EXPORT PROTEIN"/>
    <property type="match status" value="1"/>
</dbReference>
<gene>
    <name evidence="12" type="ORF">scyTo_0025174</name>
</gene>
<dbReference type="GO" id="GO:0003723">
    <property type="term" value="F:RNA binding"/>
    <property type="evidence" value="ECO:0007669"/>
    <property type="project" value="UniProtKB-KW"/>
</dbReference>
<organism evidence="12 13">
    <name type="scientific">Scyliorhinus torazame</name>
    <name type="common">Cloudy catshark</name>
    <name type="synonym">Catulus torazame</name>
    <dbReference type="NCBI Taxonomy" id="75743"/>
    <lineage>
        <taxon>Eukaryota</taxon>
        <taxon>Metazoa</taxon>
        <taxon>Chordata</taxon>
        <taxon>Craniata</taxon>
        <taxon>Vertebrata</taxon>
        <taxon>Chondrichthyes</taxon>
        <taxon>Elasmobranchii</taxon>
        <taxon>Galeomorphii</taxon>
        <taxon>Galeoidea</taxon>
        <taxon>Carcharhiniformes</taxon>
        <taxon>Scyliorhinidae</taxon>
        <taxon>Scyliorhinus</taxon>
    </lineage>
</organism>
<evidence type="ECO:0000256" key="7">
    <source>
        <dbReference type="ARBA" id="ARBA00022884"/>
    </source>
</evidence>
<dbReference type="GO" id="GO:0015031">
    <property type="term" value="P:protein transport"/>
    <property type="evidence" value="ECO:0007669"/>
    <property type="project" value="UniProtKB-KW"/>
</dbReference>
<dbReference type="InterPro" id="IPR039047">
    <property type="entry name" value="PHAX"/>
</dbReference>
<keyword evidence="13" id="KW-1185">Reference proteome</keyword>
<keyword evidence="5" id="KW-0813">Transport</keyword>
<evidence type="ECO:0000256" key="1">
    <source>
        <dbReference type="ARBA" id="ARBA00004123"/>
    </source>
</evidence>
<dbReference type="STRING" id="75743.A0A401QGC6"/>
<name>A0A401QGC6_SCYTO</name>
<keyword evidence="8" id="KW-0653">Protein transport</keyword>
<evidence type="ECO:0000256" key="10">
    <source>
        <dbReference type="ARBA" id="ARBA00030834"/>
    </source>
</evidence>
<evidence type="ECO:0000259" key="11">
    <source>
        <dbReference type="Pfam" id="PF10258"/>
    </source>
</evidence>
<evidence type="ECO:0000256" key="2">
    <source>
        <dbReference type="ARBA" id="ARBA00004496"/>
    </source>
</evidence>
<evidence type="ECO:0000256" key="8">
    <source>
        <dbReference type="ARBA" id="ARBA00022927"/>
    </source>
</evidence>
<sequence length="82" mass="9361">LLGDAWISYSVYIVKLNKMLREPKTDLIHRVVKTVGRKKAIELLIQTAEVEQSGGLMIVVSNTFSIPKKNEHMTFKFCPWGN</sequence>
<dbReference type="InterPro" id="IPR038092">
    <property type="entry name" value="PHAX_RNA-binding_sf"/>
</dbReference>
<comment type="caution">
    <text evidence="12">The sequence shown here is derived from an EMBL/GenBank/DDBJ whole genome shotgun (WGS) entry which is preliminary data.</text>
</comment>
<dbReference type="GO" id="GO:0006408">
    <property type="term" value="P:snRNA export from nucleus"/>
    <property type="evidence" value="ECO:0007669"/>
    <property type="project" value="InterPro"/>
</dbReference>
<keyword evidence="9" id="KW-0539">Nucleus</keyword>
<keyword evidence="6" id="KW-0963">Cytoplasm</keyword>
<accession>A0A401QGC6</accession>
<proteinExistence type="inferred from homology"/>
<dbReference type="Proteomes" id="UP000288216">
    <property type="component" value="Unassembled WGS sequence"/>
</dbReference>